<reference evidence="5 6" key="1">
    <citation type="journal article" date="2020" name="Cell Host Microbe">
        <title>Functional and Genomic Variation between Human-Derived Isolates of Lachnospiraceae Reveals Inter- and Intra-Species Diversity.</title>
        <authorList>
            <person name="Sorbara M.T."/>
            <person name="Littmann E.R."/>
            <person name="Fontana E."/>
            <person name="Moody T.U."/>
            <person name="Kohout C.E."/>
            <person name="Gjonbalaj M."/>
            <person name="Eaton V."/>
            <person name="Seok R."/>
            <person name="Leiner I.M."/>
            <person name="Pamer E.G."/>
        </authorList>
    </citation>
    <scope>NUCLEOTIDE SEQUENCE [LARGE SCALE GENOMIC DNA]</scope>
    <source>
        <strain evidence="5 6">MSK.1.17</strain>
    </source>
</reference>
<evidence type="ECO:0000313" key="5">
    <source>
        <dbReference type="EMBL" id="NSJ50298.1"/>
    </source>
</evidence>
<reference evidence="4" key="3">
    <citation type="submission" date="2022-01" db="EMBL/GenBank/DDBJ databases">
        <title>Collection of gut derived symbiotic bacterial strains cultured from healthy donors.</title>
        <authorList>
            <person name="Lin H."/>
            <person name="Kohout C."/>
            <person name="Waligurski E."/>
            <person name="Pamer E.G."/>
        </authorList>
    </citation>
    <scope>NUCLEOTIDE SEQUENCE</scope>
    <source>
        <strain evidence="4">DFI.6.55</strain>
    </source>
</reference>
<sequence length="424" mass="48526">MKKMCGFIKEHKFCSLVMAPLVLFLAFLVLGWPMMFLTGFSRPNKATEWYASVFFLLFLFIVLCYPLVLTVCNLYFIIKRNPSPFQKAVSGWTETATIVFGFLLSWLYVTEATEIIFADWPQVLSNRQVHSPIATWTFTTIAVMAAAGILGYMVLRLRPLKDTPPLAAVLSMSAMYIGCLMCVLWTIQTCVPGQGGIYLYLFPVNCILIAIKVIRNLLGQWQEQHEQMGENARETDRGRIDALLQDSRNWPWLAFLFMLPMLGILVMVLTLFGQKPDSVIKAWTETSQWNLSRRASPQNLVYDEHYLCTVAAGGHPAVVRPTRMGVRHGHPVIVNRQLCVANAFEQILMERVPAVHGLVRRIYDRYGFPLARHIKAPLAADMVYVLMKPLEWMFLAVIYLCDVRPENRIALQYIEFPEHFTDLF</sequence>
<evidence type="ECO:0000313" key="7">
    <source>
        <dbReference type="Proteomes" id="UP001299608"/>
    </source>
</evidence>
<organism evidence="4 7">
    <name type="scientific">Enterocloster aldenensis</name>
    <dbReference type="NCBI Taxonomy" id="358742"/>
    <lineage>
        <taxon>Bacteria</taxon>
        <taxon>Bacillati</taxon>
        <taxon>Bacillota</taxon>
        <taxon>Clostridia</taxon>
        <taxon>Lachnospirales</taxon>
        <taxon>Lachnospiraceae</taxon>
        <taxon>Enterocloster</taxon>
    </lineage>
</organism>
<feature type="transmembrane region" description="Helical" evidence="1">
    <location>
        <begin position="12"/>
        <end position="37"/>
    </location>
</feature>
<feature type="domain" description="DUF6688" evidence="3">
    <location>
        <begin position="303"/>
        <end position="414"/>
    </location>
</feature>
<name>A0AAW5C2E8_9FIRM</name>
<dbReference type="EMBL" id="JAKNGE010000022">
    <property type="protein sequence ID" value="MCG4747234.1"/>
    <property type="molecule type" value="Genomic_DNA"/>
</dbReference>
<dbReference type="InterPro" id="IPR046510">
    <property type="entry name" value="DUF6688_N"/>
</dbReference>
<evidence type="ECO:0000259" key="3">
    <source>
        <dbReference type="Pfam" id="PF23543"/>
    </source>
</evidence>
<protein>
    <submittedName>
        <fullName evidence="4">Uncharacterized protein</fullName>
    </submittedName>
</protein>
<dbReference type="InterPro" id="IPR056491">
    <property type="entry name" value="DUF6688_C"/>
</dbReference>
<dbReference type="EMBL" id="JAAITT010000024">
    <property type="protein sequence ID" value="NSJ50298.1"/>
    <property type="molecule type" value="Genomic_DNA"/>
</dbReference>
<dbReference type="AlphaFoldDB" id="A0AAW5C2E8"/>
<keyword evidence="6" id="KW-1185">Reference proteome</keyword>
<reference evidence="5" key="2">
    <citation type="submission" date="2020-02" db="EMBL/GenBank/DDBJ databases">
        <authorList>
            <person name="Littmann E."/>
            <person name="Sorbara M."/>
        </authorList>
    </citation>
    <scope>NUCLEOTIDE SEQUENCE</scope>
    <source>
        <strain evidence="5">MSK.1.17</strain>
    </source>
</reference>
<feature type="transmembrane region" description="Helical" evidence="1">
    <location>
        <begin position="129"/>
        <end position="154"/>
    </location>
</feature>
<evidence type="ECO:0000259" key="2">
    <source>
        <dbReference type="Pfam" id="PF20394"/>
    </source>
</evidence>
<dbReference type="Proteomes" id="UP001299608">
    <property type="component" value="Unassembled WGS sequence"/>
</dbReference>
<feature type="transmembrane region" description="Helical" evidence="1">
    <location>
        <begin position="49"/>
        <end position="77"/>
    </location>
</feature>
<feature type="transmembrane region" description="Helical" evidence="1">
    <location>
        <begin position="199"/>
        <end position="218"/>
    </location>
</feature>
<accession>A0AAW5C2E8</accession>
<feature type="transmembrane region" description="Helical" evidence="1">
    <location>
        <begin position="166"/>
        <end position="187"/>
    </location>
</feature>
<dbReference type="Pfam" id="PF20394">
    <property type="entry name" value="DUF6688"/>
    <property type="match status" value="1"/>
</dbReference>
<comment type="caution">
    <text evidence="4">The sequence shown here is derived from an EMBL/GenBank/DDBJ whole genome shotgun (WGS) entry which is preliminary data.</text>
</comment>
<keyword evidence="1" id="KW-0812">Transmembrane</keyword>
<evidence type="ECO:0000313" key="6">
    <source>
        <dbReference type="Proteomes" id="UP000669239"/>
    </source>
</evidence>
<gene>
    <name evidence="5" type="ORF">G5B36_16540</name>
    <name evidence="4" type="ORF">L0N08_17560</name>
</gene>
<feature type="transmembrane region" description="Helical" evidence="1">
    <location>
        <begin position="252"/>
        <end position="272"/>
    </location>
</feature>
<feature type="transmembrane region" description="Helical" evidence="1">
    <location>
        <begin position="89"/>
        <end position="109"/>
    </location>
</feature>
<feature type="domain" description="DUF6688" evidence="2">
    <location>
        <begin position="56"/>
        <end position="300"/>
    </location>
</feature>
<keyword evidence="1" id="KW-1133">Transmembrane helix</keyword>
<keyword evidence="1" id="KW-0472">Membrane</keyword>
<proteinExistence type="predicted"/>
<evidence type="ECO:0000313" key="4">
    <source>
        <dbReference type="EMBL" id="MCG4747234.1"/>
    </source>
</evidence>
<dbReference type="Proteomes" id="UP000669239">
    <property type="component" value="Unassembled WGS sequence"/>
</dbReference>
<dbReference type="RefSeq" id="WP_165642358.1">
    <property type="nucleotide sequence ID" value="NZ_JAAITT010000024.1"/>
</dbReference>
<dbReference type="Pfam" id="PF23543">
    <property type="entry name" value="DUF6688_C"/>
    <property type="match status" value="1"/>
</dbReference>
<evidence type="ECO:0000256" key="1">
    <source>
        <dbReference type="SAM" id="Phobius"/>
    </source>
</evidence>